<dbReference type="InterPro" id="IPR014756">
    <property type="entry name" value="Ig_E-set"/>
</dbReference>
<dbReference type="AlphaFoldDB" id="A0A918NEP7"/>
<dbReference type="CDD" id="cd02856">
    <property type="entry name" value="E_set_GDE_Isoamylase_N"/>
    <property type="match status" value="1"/>
</dbReference>
<keyword evidence="2" id="KW-0378">Hydrolase</keyword>
<comment type="caution">
    <text evidence="6">The sequence shown here is derived from an EMBL/GenBank/DDBJ whole genome shotgun (WGS) entry which is preliminary data.</text>
</comment>
<dbReference type="InterPro" id="IPR011837">
    <property type="entry name" value="Glycogen_debranch_GlgX"/>
</dbReference>
<dbReference type="InterPro" id="IPR013783">
    <property type="entry name" value="Ig-like_fold"/>
</dbReference>
<dbReference type="InterPro" id="IPR013780">
    <property type="entry name" value="Glyco_hydro_b"/>
</dbReference>
<evidence type="ECO:0000313" key="6">
    <source>
        <dbReference type="EMBL" id="GGX67345.1"/>
    </source>
</evidence>
<proteinExistence type="inferred from homology"/>
<reference evidence="6" key="2">
    <citation type="submission" date="2020-09" db="EMBL/GenBank/DDBJ databases">
        <authorList>
            <person name="Sun Q."/>
            <person name="Kim S."/>
        </authorList>
    </citation>
    <scope>NUCLEOTIDE SEQUENCE</scope>
    <source>
        <strain evidence="6">KCTC 22169</strain>
    </source>
</reference>
<feature type="region of interest" description="Disordered" evidence="4">
    <location>
        <begin position="123"/>
        <end position="151"/>
    </location>
</feature>
<dbReference type="Gene3D" id="3.20.20.80">
    <property type="entry name" value="Glycosidases"/>
    <property type="match status" value="1"/>
</dbReference>
<dbReference type="GO" id="GO:0004135">
    <property type="term" value="F:amylo-alpha-1,6-glucosidase activity"/>
    <property type="evidence" value="ECO:0007669"/>
    <property type="project" value="InterPro"/>
</dbReference>
<keyword evidence="7" id="KW-1185">Reference proteome</keyword>
<keyword evidence="3" id="KW-0326">Glycosidase</keyword>
<dbReference type="SUPFAM" id="SSF51011">
    <property type="entry name" value="Glycosyl hydrolase domain"/>
    <property type="match status" value="1"/>
</dbReference>
<gene>
    <name evidence="6" type="primary">glgX-2</name>
    <name evidence="6" type="ORF">GCM10007392_38660</name>
</gene>
<dbReference type="CDD" id="cd11326">
    <property type="entry name" value="AmyAc_Glg_debranch"/>
    <property type="match status" value="1"/>
</dbReference>
<dbReference type="EMBL" id="BMXR01000011">
    <property type="protein sequence ID" value="GGX67345.1"/>
    <property type="molecule type" value="Genomic_DNA"/>
</dbReference>
<dbReference type="PANTHER" id="PTHR43002">
    <property type="entry name" value="GLYCOGEN DEBRANCHING ENZYME"/>
    <property type="match status" value="1"/>
</dbReference>
<dbReference type="GO" id="GO:0005980">
    <property type="term" value="P:glycogen catabolic process"/>
    <property type="evidence" value="ECO:0007669"/>
    <property type="project" value="InterPro"/>
</dbReference>
<comment type="similarity">
    <text evidence="1">Belongs to the glycosyl hydrolase 13 family.</text>
</comment>
<evidence type="ECO:0000256" key="3">
    <source>
        <dbReference type="ARBA" id="ARBA00023295"/>
    </source>
</evidence>
<protein>
    <submittedName>
        <fullName evidence="6">Glycogen operon protein GlgX homolog</fullName>
    </submittedName>
</protein>
<dbReference type="InterPro" id="IPR006047">
    <property type="entry name" value="GH13_cat_dom"/>
</dbReference>
<dbReference type="Proteomes" id="UP000626148">
    <property type="component" value="Unassembled WGS sequence"/>
</dbReference>
<evidence type="ECO:0000256" key="2">
    <source>
        <dbReference type="ARBA" id="ARBA00022801"/>
    </source>
</evidence>
<sequence length="708" mass="80004">MITRVNPDSRMDTGKAYPMGAHPRDGGINFAVYSPHAHNLILCLYDEQDQETERLNLPARSGDIWHGFLPDLEPGVRYGFRAEGDFEPDRGLLFNVNKLLVDPYAKALSAPFEPHPNLYAHDTADLSGLKPSDTDSAPQVPKALVPGPDTFDWQDTVRPDTPWPQTVLYEVHVKGFSQLNPAVPEELRGTYLGLAHDASIGHLTDLGVTAVQLMPCLAFMSEPRLADLNLVNYWGYNPANFFAPDPRYAVDDAVTEFKTMVRALHQAGIEVILDVVYNHTAEGNLLGPMLSHKGLHAAQFYRHQPDNFSHFIDTTGCGNTVDIHQLYPLTLVMDSLRHWLNHYQVDGFRFDLAATLGREAWDFTPHSAFFKAISQDPVIRHCKLIAEPWDIGRGGYQLGQFPEQWYECNDRYRDTLRRFWRGDGGTLPEFATRVMGSRDLLKKGSRSYSTSLNYVTYHDGFTLEDLVSYNQRHNAANQERNLDGHDNNLSYNWGCEGATEDDHILTLRQQTKRNLIASLLLSQGAVHLLGGDEIGRTQQGNNNAYCQDNEINWFNWSDPDQRFQAFVEQCIRIRGSSTLFHDLIFSAEQLINEPATTDKVHWYRCDGYAMEIKDWQDPNNHCLGILLSSDIDNPAINLHLCSEYYLILVNAGQHDIVFTLPANPVTGWQRVFDTALNDGLSEDTPARIRTSYTLKAHSLALLARCGDE</sequence>
<dbReference type="Pfam" id="PF00128">
    <property type="entry name" value="Alpha-amylase"/>
    <property type="match status" value="1"/>
</dbReference>
<dbReference type="InterPro" id="IPR004193">
    <property type="entry name" value="Glyco_hydro_13_N"/>
</dbReference>
<dbReference type="SMART" id="SM00642">
    <property type="entry name" value="Aamy"/>
    <property type="match status" value="1"/>
</dbReference>
<dbReference type="SUPFAM" id="SSF81296">
    <property type="entry name" value="E set domains"/>
    <property type="match status" value="1"/>
</dbReference>
<dbReference type="Gene3D" id="2.60.40.1180">
    <property type="entry name" value="Golgi alpha-mannosidase II"/>
    <property type="match status" value="1"/>
</dbReference>
<dbReference type="Pfam" id="PF02922">
    <property type="entry name" value="CBM_48"/>
    <property type="match status" value="1"/>
</dbReference>
<name>A0A918NEP7_9GAMM</name>
<dbReference type="InterPro" id="IPR017853">
    <property type="entry name" value="GH"/>
</dbReference>
<dbReference type="NCBIfam" id="TIGR02100">
    <property type="entry name" value="glgX_debranch"/>
    <property type="match status" value="1"/>
</dbReference>
<dbReference type="InterPro" id="IPR044505">
    <property type="entry name" value="GlgX_Isoamylase_N_E_set"/>
</dbReference>
<evidence type="ECO:0000313" key="7">
    <source>
        <dbReference type="Proteomes" id="UP000626148"/>
    </source>
</evidence>
<organism evidence="6 7">
    <name type="scientific">Saccharospirillum salsuginis</name>
    <dbReference type="NCBI Taxonomy" id="418750"/>
    <lineage>
        <taxon>Bacteria</taxon>
        <taxon>Pseudomonadati</taxon>
        <taxon>Pseudomonadota</taxon>
        <taxon>Gammaproteobacteria</taxon>
        <taxon>Oceanospirillales</taxon>
        <taxon>Saccharospirillaceae</taxon>
        <taxon>Saccharospirillum</taxon>
    </lineage>
</organism>
<feature type="domain" description="Glycosyl hydrolase family 13 catalytic" evidence="5">
    <location>
        <begin position="170"/>
        <end position="574"/>
    </location>
</feature>
<accession>A0A918NEP7</accession>
<dbReference type="Gene3D" id="2.60.40.10">
    <property type="entry name" value="Immunoglobulins"/>
    <property type="match status" value="1"/>
</dbReference>
<evidence type="ECO:0000256" key="4">
    <source>
        <dbReference type="SAM" id="MobiDB-lite"/>
    </source>
</evidence>
<evidence type="ECO:0000259" key="5">
    <source>
        <dbReference type="SMART" id="SM00642"/>
    </source>
</evidence>
<evidence type="ECO:0000256" key="1">
    <source>
        <dbReference type="ARBA" id="ARBA00008061"/>
    </source>
</evidence>
<reference evidence="6" key="1">
    <citation type="journal article" date="2014" name="Int. J. Syst. Evol. Microbiol.">
        <title>Complete genome sequence of Corynebacterium casei LMG S-19264T (=DSM 44701T), isolated from a smear-ripened cheese.</title>
        <authorList>
            <consortium name="US DOE Joint Genome Institute (JGI-PGF)"/>
            <person name="Walter F."/>
            <person name="Albersmeier A."/>
            <person name="Kalinowski J."/>
            <person name="Ruckert C."/>
        </authorList>
    </citation>
    <scope>NUCLEOTIDE SEQUENCE</scope>
    <source>
        <strain evidence="6">KCTC 22169</strain>
    </source>
</reference>
<dbReference type="SUPFAM" id="SSF51445">
    <property type="entry name" value="(Trans)glycosidases"/>
    <property type="match status" value="1"/>
</dbReference>